<protein>
    <submittedName>
        <fullName evidence="1">Uncharacterized protein</fullName>
    </submittedName>
</protein>
<dbReference type="AlphaFoldDB" id="A0A3R9NXB0"/>
<sequence>MSFSADTAIQPQPVLHTILERVLRTECLVLEGLRLQLQGYNGLPGGGGEERLKAAEQRAYHRAETLLTQLLAATADSPTAPSGLASSSQ</sequence>
<name>A0A3R9NXB0_9BACT</name>
<gene>
    <name evidence="1" type="ORF">EI291_17980</name>
</gene>
<dbReference type="Proteomes" id="UP000273500">
    <property type="component" value="Unassembled WGS sequence"/>
</dbReference>
<keyword evidence="2" id="KW-1185">Reference proteome</keyword>
<comment type="caution">
    <text evidence="1">The sequence shown here is derived from an EMBL/GenBank/DDBJ whole genome shotgun (WGS) entry which is preliminary data.</text>
</comment>
<dbReference type="RefSeq" id="WP_125423271.1">
    <property type="nucleotide sequence ID" value="NZ_RWIT01000013.1"/>
</dbReference>
<proteinExistence type="predicted"/>
<reference evidence="1 2" key="1">
    <citation type="submission" date="2018-12" db="EMBL/GenBank/DDBJ databases">
        <authorList>
            <person name="Feng G."/>
            <person name="Zhu H."/>
        </authorList>
    </citation>
    <scope>NUCLEOTIDE SEQUENCE [LARGE SCALE GENOMIC DNA]</scope>
    <source>
        <strain evidence="1 2">KCTC 12533</strain>
    </source>
</reference>
<organism evidence="1 2">
    <name type="scientific">Hymenobacter rigui</name>
    <dbReference type="NCBI Taxonomy" id="334424"/>
    <lineage>
        <taxon>Bacteria</taxon>
        <taxon>Pseudomonadati</taxon>
        <taxon>Bacteroidota</taxon>
        <taxon>Cytophagia</taxon>
        <taxon>Cytophagales</taxon>
        <taxon>Hymenobacteraceae</taxon>
        <taxon>Hymenobacter</taxon>
    </lineage>
</organism>
<accession>A0A3R9NXB0</accession>
<evidence type="ECO:0000313" key="1">
    <source>
        <dbReference type="EMBL" id="RSK45486.1"/>
    </source>
</evidence>
<dbReference type="EMBL" id="RWIT01000013">
    <property type="protein sequence ID" value="RSK45486.1"/>
    <property type="molecule type" value="Genomic_DNA"/>
</dbReference>
<dbReference type="OrthoDB" id="886515at2"/>
<evidence type="ECO:0000313" key="2">
    <source>
        <dbReference type="Proteomes" id="UP000273500"/>
    </source>
</evidence>